<proteinExistence type="inferred from homology"/>
<accession>A0A804J512</accession>
<feature type="short sequence motif" description="VHIID" evidence="3">
    <location>
        <begin position="312"/>
        <end position="316"/>
    </location>
</feature>
<evidence type="ECO:0000256" key="4">
    <source>
        <dbReference type="SAM" id="MobiDB-lite"/>
    </source>
</evidence>
<feature type="region of interest" description="Leucine repeat II (LRII)" evidence="3">
    <location>
        <begin position="370"/>
        <end position="402"/>
    </location>
</feature>
<reference evidence="5" key="1">
    <citation type="submission" date="2021-03" db="EMBL/GenBank/DDBJ databases">
        <authorList>
            <consortium name="Genoscope - CEA"/>
            <person name="William W."/>
        </authorList>
    </citation>
    <scope>NUCLEOTIDE SEQUENCE</scope>
    <source>
        <strain evidence="5">Doubled-haploid Pahang</strain>
    </source>
</reference>
<evidence type="ECO:0000256" key="3">
    <source>
        <dbReference type="PROSITE-ProRule" id="PRU01191"/>
    </source>
</evidence>
<feature type="region of interest" description="Disordered" evidence="4">
    <location>
        <begin position="129"/>
        <end position="149"/>
    </location>
</feature>
<keyword evidence="2" id="KW-0804">Transcription</keyword>
<dbReference type="GO" id="GO:0006355">
    <property type="term" value="P:regulation of DNA-templated transcription"/>
    <property type="evidence" value="ECO:0000318"/>
    <property type="project" value="GO_Central"/>
</dbReference>
<evidence type="ECO:0000256" key="2">
    <source>
        <dbReference type="ARBA" id="ARBA00023163"/>
    </source>
</evidence>
<dbReference type="PROSITE" id="PS50985">
    <property type="entry name" value="GRAS"/>
    <property type="match status" value="1"/>
</dbReference>
<reference evidence="6" key="2">
    <citation type="submission" date="2021-05" db="UniProtKB">
        <authorList>
            <consortium name="EnsemblPlants"/>
        </authorList>
    </citation>
    <scope>IDENTIFICATION</scope>
    <source>
        <strain evidence="6">subsp. malaccensis</strain>
    </source>
</reference>
<dbReference type="PANTHER" id="PTHR31636">
    <property type="entry name" value="OSJNBA0084A10.13 PROTEIN-RELATED"/>
    <property type="match status" value="1"/>
</dbReference>
<organism evidence="6 7">
    <name type="scientific">Musa acuminata subsp. malaccensis</name>
    <name type="common">Wild banana</name>
    <name type="synonym">Musa malaccensis</name>
    <dbReference type="NCBI Taxonomy" id="214687"/>
    <lineage>
        <taxon>Eukaryota</taxon>
        <taxon>Viridiplantae</taxon>
        <taxon>Streptophyta</taxon>
        <taxon>Embryophyta</taxon>
        <taxon>Tracheophyta</taxon>
        <taxon>Spermatophyta</taxon>
        <taxon>Magnoliopsida</taxon>
        <taxon>Liliopsida</taxon>
        <taxon>Zingiberales</taxon>
        <taxon>Musaceae</taxon>
        <taxon>Musa</taxon>
    </lineage>
</organism>
<dbReference type="Proteomes" id="UP000012960">
    <property type="component" value="Unplaced"/>
</dbReference>
<keyword evidence="1" id="KW-0805">Transcription regulation</keyword>
<feature type="compositionally biased region" description="Acidic residues" evidence="4">
    <location>
        <begin position="131"/>
        <end position="140"/>
    </location>
</feature>
<dbReference type="AlphaFoldDB" id="A0A804J512"/>
<feature type="region of interest" description="SAW" evidence="3">
    <location>
        <begin position="507"/>
        <end position="585"/>
    </location>
</feature>
<protein>
    <submittedName>
        <fullName evidence="5">(wild Malaysian banana) hypothetical protein</fullName>
    </submittedName>
</protein>
<feature type="region of interest" description="Disordered" evidence="4">
    <location>
        <begin position="95"/>
        <end position="115"/>
    </location>
</feature>
<keyword evidence="7" id="KW-1185">Reference proteome</keyword>
<evidence type="ECO:0000313" key="5">
    <source>
        <dbReference type="EMBL" id="CAG1838606.1"/>
    </source>
</evidence>
<dbReference type="OrthoDB" id="677896at2759"/>
<feature type="compositionally biased region" description="Low complexity" evidence="4">
    <location>
        <begin position="170"/>
        <end position="196"/>
    </location>
</feature>
<dbReference type="FunCoup" id="A0A804J512">
    <property type="interactions" value="1985"/>
</dbReference>
<dbReference type="InterPro" id="IPR005202">
    <property type="entry name" value="TF_GRAS"/>
</dbReference>
<comment type="similarity">
    <text evidence="3">Belongs to the GRAS family.</text>
</comment>
<dbReference type="OMA" id="LTDCMVL"/>
<gene>
    <name evidence="5" type="ORF">GSMUA_267830.1</name>
</gene>
<feature type="region of interest" description="Disordered" evidence="4">
    <location>
        <begin position="165"/>
        <end position="196"/>
    </location>
</feature>
<dbReference type="GO" id="GO:0005634">
    <property type="term" value="C:nucleus"/>
    <property type="evidence" value="ECO:0000318"/>
    <property type="project" value="GO_Central"/>
</dbReference>
<evidence type="ECO:0000313" key="7">
    <source>
        <dbReference type="Proteomes" id="UP000012960"/>
    </source>
</evidence>
<dbReference type="Gramene" id="Ma05_t16130.1">
    <property type="protein sequence ID" value="Ma05_p16130.1"/>
    <property type="gene ID" value="Ma05_g16130"/>
</dbReference>
<dbReference type="GO" id="GO:0043565">
    <property type="term" value="F:sequence-specific DNA binding"/>
    <property type="evidence" value="ECO:0000318"/>
    <property type="project" value="GO_Central"/>
</dbReference>
<dbReference type="Pfam" id="PF03514">
    <property type="entry name" value="GRAS"/>
    <property type="match status" value="1"/>
</dbReference>
<evidence type="ECO:0000256" key="1">
    <source>
        <dbReference type="ARBA" id="ARBA00023015"/>
    </source>
</evidence>
<evidence type="ECO:0000313" key="6">
    <source>
        <dbReference type="EnsemblPlants" id="Ma05_p16130.1"/>
    </source>
</evidence>
<name>A0A804J512_MUSAM</name>
<comment type="caution">
    <text evidence="3">Lacks conserved residue(s) required for the propagation of feature annotation.</text>
</comment>
<dbReference type="EMBL" id="HG996470">
    <property type="protein sequence ID" value="CAG1838606.1"/>
    <property type="molecule type" value="Genomic_DNA"/>
</dbReference>
<dbReference type="EnsemblPlants" id="Ma05_t16130.1">
    <property type="protein sequence ID" value="Ma05_p16130.1"/>
    <property type="gene ID" value="Ma05_g16130"/>
</dbReference>
<dbReference type="KEGG" id="mus:103973160"/>
<sequence length="585" mass="62378">MASGFPVRELGFGVQIPMPTRAEAGSGGLLKRSLTEMERQRQQQQMQMQNAHFLRSVRQRTLLAPHASSHLSPPLLPVVLSSGSSSSVSANLTASGFARPQEHSSVPQAAGTGVERMRDRLQELERRLLLDEEEEEEEGEVSASSSAVTTAEWSDAMQQIITPQAPVPTPLSSSPTSSSSSTVSSSVSCSPPSTSTATVAAASSSRQMLLDTAAAIADGNLETATANLAVLNRVANSRGDAEQRLTAMMVGALLSRLNPAQAGSTSLPIAALCSGEHFAAAQMLYELSPCFKLGLVAANLAILEATKDQSMIHILDFSLGQGGQYAALLHVLAERHRFQPAVCPPALRITVVADPSFPFTNPNSSGNLRAVGDRIEKLAERAGLEVRFSVVHRRAAELDASTLGCQPGEALAVNLAFALSRVPDESVSPANPRDELLRRVRALRPRVVALVEQDINTSTAAFAGRFAEACAHYGALLESLDATVNRDSAERARVEAGLARRAVNSVAREGMDRVERCEVFGKWRARMRMAGFESVPLGRDVIEPVKARLASVAPDHGFTIREETGGHGLGFGWKGRAITVASAWR</sequence>
<dbReference type="GO" id="GO:0003700">
    <property type="term" value="F:DNA-binding transcription factor activity"/>
    <property type="evidence" value="ECO:0000318"/>
    <property type="project" value="GO_Central"/>
</dbReference>